<proteinExistence type="predicted"/>
<keyword evidence="2" id="KW-1185">Reference proteome</keyword>
<sequence length="99" mass="11033">MSAITGELPLVPSASSYDYSKLGFTYLTMLGLTKQVIPHMRVWRPWATAANYVIQMALVIYWASQAQLFPLTKGSPGSHPGHDIYNCNHLVNYCDVTVN</sequence>
<dbReference type="EMBL" id="QTSX02003648">
    <property type="protein sequence ID" value="KAJ9069232.1"/>
    <property type="molecule type" value="Genomic_DNA"/>
</dbReference>
<gene>
    <name evidence="1" type="ORF">DSO57_1020677</name>
</gene>
<organism evidence="1 2">
    <name type="scientific">Entomophthora muscae</name>
    <dbReference type="NCBI Taxonomy" id="34485"/>
    <lineage>
        <taxon>Eukaryota</taxon>
        <taxon>Fungi</taxon>
        <taxon>Fungi incertae sedis</taxon>
        <taxon>Zoopagomycota</taxon>
        <taxon>Entomophthoromycotina</taxon>
        <taxon>Entomophthoromycetes</taxon>
        <taxon>Entomophthorales</taxon>
        <taxon>Entomophthoraceae</taxon>
        <taxon>Entomophthora</taxon>
    </lineage>
</organism>
<evidence type="ECO:0000313" key="2">
    <source>
        <dbReference type="Proteomes" id="UP001165960"/>
    </source>
</evidence>
<comment type="caution">
    <text evidence="1">The sequence shown here is derived from an EMBL/GenBank/DDBJ whole genome shotgun (WGS) entry which is preliminary data.</text>
</comment>
<protein>
    <submittedName>
        <fullName evidence="1">Uncharacterized protein</fullName>
    </submittedName>
</protein>
<name>A0ACC2T3U1_9FUNG</name>
<reference evidence="1" key="1">
    <citation type="submission" date="2022-04" db="EMBL/GenBank/DDBJ databases">
        <title>Genome of the entomopathogenic fungus Entomophthora muscae.</title>
        <authorList>
            <person name="Elya C."/>
            <person name="Lovett B.R."/>
            <person name="Lee E."/>
            <person name="Macias A.M."/>
            <person name="Hajek A.E."/>
            <person name="De Bivort B.L."/>
            <person name="Kasson M.T."/>
            <person name="De Fine Licht H.H."/>
            <person name="Stajich J.E."/>
        </authorList>
    </citation>
    <scope>NUCLEOTIDE SEQUENCE</scope>
    <source>
        <strain evidence="1">Berkeley</strain>
    </source>
</reference>
<accession>A0ACC2T3U1</accession>
<evidence type="ECO:0000313" key="1">
    <source>
        <dbReference type="EMBL" id="KAJ9069232.1"/>
    </source>
</evidence>
<dbReference type="Proteomes" id="UP001165960">
    <property type="component" value="Unassembled WGS sequence"/>
</dbReference>